<name>A0A6J4USC6_9BACT</name>
<dbReference type="InterPro" id="IPR020846">
    <property type="entry name" value="MFS_dom"/>
</dbReference>
<evidence type="ECO:0000256" key="5">
    <source>
        <dbReference type="ARBA" id="ARBA00022989"/>
    </source>
</evidence>
<feature type="transmembrane region" description="Helical" evidence="7">
    <location>
        <begin position="20"/>
        <end position="44"/>
    </location>
</feature>
<feature type="domain" description="Major facilitator superfamily (MFS) profile" evidence="8">
    <location>
        <begin position="225"/>
        <end position="415"/>
    </location>
</feature>
<organism evidence="9">
    <name type="scientific">uncultured Thermomicrobiales bacterium</name>
    <dbReference type="NCBI Taxonomy" id="1645740"/>
    <lineage>
        <taxon>Bacteria</taxon>
        <taxon>Pseudomonadati</taxon>
        <taxon>Thermomicrobiota</taxon>
        <taxon>Thermomicrobia</taxon>
        <taxon>Thermomicrobiales</taxon>
        <taxon>environmental samples</taxon>
    </lineage>
</organism>
<evidence type="ECO:0000256" key="6">
    <source>
        <dbReference type="ARBA" id="ARBA00023136"/>
    </source>
</evidence>
<dbReference type="PANTHER" id="PTHR23513">
    <property type="entry name" value="INTEGRAL MEMBRANE EFFLUX PROTEIN-RELATED"/>
    <property type="match status" value="1"/>
</dbReference>
<dbReference type="EMBL" id="CADCWN010000056">
    <property type="protein sequence ID" value="CAA9557817.1"/>
    <property type="molecule type" value="Genomic_DNA"/>
</dbReference>
<dbReference type="Gene3D" id="1.20.1250.20">
    <property type="entry name" value="MFS general substrate transporter like domains"/>
    <property type="match status" value="1"/>
</dbReference>
<feature type="transmembrane region" description="Helical" evidence="7">
    <location>
        <begin position="82"/>
        <end position="103"/>
    </location>
</feature>
<feature type="transmembrane region" description="Helical" evidence="7">
    <location>
        <begin position="230"/>
        <end position="252"/>
    </location>
</feature>
<keyword evidence="2" id="KW-0813">Transport</keyword>
<evidence type="ECO:0000259" key="8">
    <source>
        <dbReference type="PROSITE" id="PS50850"/>
    </source>
</evidence>
<dbReference type="CDD" id="cd06173">
    <property type="entry name" value="MFS_MefA_like"/>
    <property type="match status" value="1"/>
</dbReference>
<reference evidence="9" key="1">
    <citation type="submission" date="2020-02" db="EMBL/GenBank/DDBJ databases">
        <authorList>
            <person name="Meier V. D."/>
        </authorList>
    </citation>
    <scope>NUCLEOTIDE SEQUENCE</scope>
    <source>
        <strain evidence="9">AVDCRST_MAG18</strain>
    </source>
</reference>
<gene>
    <name evidence="9" type="ORF">AVDCRST_MAG18-827</name>
</gene>
<evidence type="ECO:0000256" key="4">
    <source>
        <dbReference type="ARBA" id="ARBA00022692"/>
    </source>
</evidence>
<sequence length="415" mass="43178">MIAQPTQTPSPRLVGEFRKLWVSSAVSNLGDGVALVAAPLLAATLTDDPALIAGLALVQRLPWLLFALASGALADRLDRRRAMVVVAACRAVLIGVLGVAALLDQASLPLLYAVFFLLSTGETLFDTAAATILPAIVPREVLPRANAQLSATLTVANQFVGPPLGGFLFAAALALPFLLGAGGLATAAAILLTLRGTFRVAREVGRPATALRAEIAEGVRWLWRHRLLRTLALTLAVLNVPLVAQVSIMVLFARERLGFGPEGFGLLLTTYGLGGTLGGLVAGRVIDRLGASRTLRLALLIEIATPAALALARDPFLAGATLALFGCHATVWGALLSSLRQELTPDRLRGRVESVYRLIEYGGAAPGAILGGLLAARLGLAAPFWLGVAAGIILLPFVWGAFSARAVGEAREGDG</sequence>
<evidence type="ECO:0000256" key="7">
    <source>
        <dbReference type="SAM" id="Phobius"/>
    </source>
</evidence>
<evidence type="ECO:0000256" key="1">
    <source>
        <dbReference type="ARBA" id="ARBA00004651"/>
    </source>
</evidence>
<feature type="transmembrane region" description="Helical" evidence="7">
    <location>
        <begin position="167"/>
        <end position="192"/>
    </location>
</feature>
<dbReference type="InterPro" id="IPR036259">
    <property type="entry name" value="MFS_trans_sf"/>
</dbReference>
<dbReference type="Pfam" id="PF05977">
    <property type="entry name" value="MFS_3"/>
    <property type="match status" value="1"/>
</dbReference>
<keyword evidence="6 7" id="KW-0472">Membrane</keyword>
<evidence type="ECO:0000256" key="3">
    <source>
        <dbReference type="ARBA" id="ARBA00022475"/>
    </source>
</evidence>
<dbReference type="GO" id="GO:0022857">
    <property type="term" value="F:transmembrane transporter activity"/>
    <property type="evidence" value="ECO:0007669"/>
    <property type="project" value="InterPro"/>
</dbReference>
<evidence type="ECO:0000313" key="9">
    <source>
        <dbReference type="EMBL" id="CAA9557817.1"/>
    </source>
</evidence>
<keyword evidence="3" id="KW-1003">Cell membrane</keyword>
<feature type="transmembrane region" description="Helical" evidence="7">
    <location>
        <begin position="382"/>
        <end position="402"/>
    </location>
</feature>
<proteinExistence type="predicted"/>
<dbReference type="AlphaFoldDB" id="A0A6J4USC6"/>
<keyword evidence="5 7" id="KW-1133">Transmembrane helix</keyword>
<feature type="transmembrane region" description="Helical" evidence="7">
    <location>
        <begin position="318"/>
        <end position="337"/>
    </location>
</feature>
<feature type="transmembrane region" description="Helical" evidence="7">
    <location>
        <begin position="294"/>
        <end position="312"/>
    </location>
</feature>
<dbReference type="PANTHER" id="PTHR23513:SF6">
    <property type="entry name" value="MAJOR FACILITATOR SUPERFAMILY ASSOCIATED DOMAIN-CONTAINING PROTEIN"/>
    <property type="match status" value="1"/>
</dbReference>
<accession>A0A6J4USC6</accession>
<dbReference type="PROSITE" id="PS50850">
    <property type="entry name" value="MFS"/>
    <property type="match status" value="1"/>
</dbReference>
<dbReference type="SUPFAM" id="SSF103473">
    <property type="entry name" value="MFS general substrate transporter"/>
    <property type="match status" value="1"/>
</dbReference>
<keyword evidence="4 7" id="KW-0812">Transmembrane</keyword>
<feature type="transmembrane region" description="Helical" evidence="7">
    <location>
        <begin position="264"/>
        <end position="282"/>
    </location>
</feature>
<feature type="transmembrane region" description="Helical" evidence="7">
    <location>
        <begin position="50"/>
        <end position="70"/>
    </location>
</feature>
<feature type="transmembrane region" description="Helical" evidence="7">
    <location>
        <begin position="358"/>
        <end position="376"/>
    </location>
</feature>
<dbReference type="GO" id="GO:0005886">
    <property type="term" value="C:plasma membrane"/>
    <property type="evidence" value="ECO:0007669"/>
    <property type="project" value="UniProtKB-SubCell"/>
</dbReference>
<comment type="subcellular location">
    <subcellularLocation>
        <location evidence="1">Cell membrane</location>
        <topology evidence="1">Multi-pass membrane protein</topology>
    </subcellularLocation>
</comment>
<evidence type="ECO:0000256" key="2">
    <source>
        <dbReference type="ARBA" id="ARBA00022448"/>
    </source>
</evidence>
<protein>
    <submittedName>
        <fullName evidence="9">Antibiotic efflux protein</fullName>
    </submittedName>
</protein>
<dbReference type="InterPro" id="IPR010290">
    <property type="entry name" value="TM_effector"/>
</dbReference>